<evidence type="ECO:0000313" key="3">
    <source>
        <dbReference type="Proteomes" id="UP000054928"/>
    </source>
</evidence>
<dbReference type="OrthoDB" id="167795at2759"/>
<evidence type="ECO:0000256" key="1">
    <source>
        <dbReference type="SAM" id="MobiDB-lite"/>
    </source>
</evidence>
<dbReference type="RefSeq" id="XP_024580608.1">
    <property type="nucleotide sequence ID" value="XM_024730319.1"/>
</dbReference>
<evidence type="ECO:0000313" key="2">
    <source>
        <dbReference type="EMBL" id="CEG44239.1"/>
    </source>
</evidence>
<dbReference type="GeneID" id="36409555"/>
<dbReference type="OMA" id="CHELEYG"/>
<dbReference type="PANTHER" id="PTHR37067">
    <property type="entry name" value="PX DOMAIN-CONTAINING PROTEIN"/>
    <property type="match status" value="1"/>
</dbReference>
<feature type="region of interest" description="Disordered" evidence="1">
    <location>
        <begin position="1"/>
        <end position="25"/>
    </location>
</feature>
<organism evidence="2 3">
    <name type="scientific">Plasmopara halstedii</name>
    <name type="common">Downy mildew of sunflower</name>
    <dbReference type="NCBI Taxonomy" id="4781"/>
    <lineage>
        <taxon>Eukaryota</taxon>
        <taxon>Sar</taxon>
        <taxon>Stramenopiles</taxon>
        <taxon>Oomycota</taxon>
        <taxon>Peronosporomycetes</taxon>
        <taxon>Peronosporales</taxon>
        <taxon>Peronosporaceae</taxon>
        <taxon>Plasmopara</taxon>
    </lineage>
</organism>
<accession>A0A0P1AUC6</accession>
<protein>
    <submittedName>
        <fullName evidence="2">Uncharacterized protein</fullName>
    </submittedName>
</protein>
<dbReference type="Proteomes" id="UP000054928">
    <property type="component" value="Unassembled WGS sequence"/>
</dbReference>
<name>A0A0P1AUC6_PLAHL</name>
<proteinExistence type="predicted"/>
<sequence length="155" mass="17537">MGTTSANCDELQPPQLKRARKGTAGTRVTPFHKKHLIEFGLSVSARDAETADVVAVRCRFCTVFGREVSSKQTSSSWTFEGPPFRPENYRQHHIKNHPTKWQEYCSLPKAEMETVFDVPDNQRHANKMDAYLEPVSASLQFTVDRDIIEVIIGSV</sequence>
<dbReference type="EMBL" id="CCYD01000977">
    <property type="protein sequence ID" value="CEG44239.1"/>
    <property type="molecule type" value="Genomic_DNA"/>
</dbReference>
<keyword evidence="3" id="KW-1185">Reference proteome</keyword>
<reference evidence="3" key="1">
    <citation type="submission" date="2014-09" db="EMBL/GenBank/DDBJ databases">
        <authorList>
            <person name="Sharma Rahul"/>
            <person name="Thines Marco"/>
        </authorList>
    </citation>
    <scope>NUCLEOTIDE SEQUENCE [LARGE SCALE GENOMIC DNA]</scope>
</reference>
<dbReference type="STRING" id="4781.A0A0P1AUC6"/>
<dbReference type="PANTHER" id="PTHR37067:SF3">
    <property type="entry name" value="PX DOMAIN-CONTAINING PROTEIN"/>
    <property type="match status" value="1"/>
</dbReference>
<dbReference type="AlphaFoldDB" id="A0A0P1AUC6"/>